<dbReference type="EMBL" id="JADYXP020000002">
    <property type="protein sequence ID" value="KAL0131178.1"/>
    <property type="molecule type" value="Genomic_DNA"/>
</dbReference>
<dbReference type="PANTHER" id="PTHR39069:SF8">
    <property type="entry name" value="FI17111P1"/>
    <property type="match status" value="1"/>
</dbReference>
<evidence type="ECO:0000256" key="1">
    <source>
        <dbReference type="SAM" id="SignalP"/>
    </source>
</evidence>
<protein>
    <recommendedName>
        <fullName evidence="2">EB domain-containing protein</fullName>
    </recommendedName>
</protein>
<feature type="signal peptide" evidence="1">
    <location>
        <begin position="1"/>
        <end position="23"/>
    </location>
</feature>
<gene>
    <name evidence="3" type="ORF">PUN28_002617</name>
</gene>
<sequence length="332" mass="36861">MSLTGVKICVILGIITAIGLANGYKIDPPIPCLNTSDCRSLPALKSDAFCTEGICMCPRVESGIEICSSINASLHETKISGPLVFRVCKHQKDCNFTGGICNTTNWQCNCMKNYVPSSNNHHCVEKINFEDPCIDHNQCAILVTNSTCSNNRCICESGYHHTDNSCWKMAKYNEPCTKSQECSHIENSICTENMICGCAAETVLSTNGAKCLAVAKKIQDECTESIQCTTTFEFSACVDKMCQCEENFHYEYELTRCFPNREVGDECANNYECYQIEDYKSDPPIKSVMCNSNKCTCANNYTLIEHKCVNDGLKLFSSLSLVSLMVAMYCFS</sequence>
<dbReference type="Proteomes" id="UP001430953">
    <property type="component" value="Unassembled WGS sequence"/>
</dbReference>
<evidence type="ECO:0000313" key="4">
    <source>
        <dbReference type="Proteomes" id="UP001430953"/>
    </source>
</evidence>
<comment type="caution">
    <text evidence="3">The sequence shown here is derived from an EMBL/GenBank/DDBJ whole genome shotgun (WGS) entry which is preliminary data.</text>
</comment>
<evidence type="ECO:0000259" key="2">
    <source>
        <dbReference type="Pfam" id="PF01683"/>
    </source>
</evidence>
<feature type="domain" description="EB" evidence="2">
    <location>
        <begin position="119"/>
        <end position="166"/>
    </location>
</feature>
<feature type="domain" description="EB" evidence="2">
    <location>
        <begin position="255"/>
        <end position="308"/>
    </location>
</feature>
<proteinExistence type="predicted"/>
<dbReference type="AlphaFoldDB" id="A0AAW2GVH7"/>
<dbReference type="InterPro" id="IPR006149">
    <property type="entry name" value="EB_dom"/>
</dbReference>
<dbReference type="PANTHER" id="PTHR39069">
    <property type="entry name" value="ECDYSONE-INDUCIBLE GENE E1, ISOFORM A"/>
    <property type="match status" value="1"/>
</dbReference>
<keyword evidence="1" id="KW-0732">Signal</keyword>
<name>A0AAW2GVH7_9HYME</name>
<keyword evidence="4" id="KW-1185">Reference proteome</keyword>
<dbReference type="Pfam" id="PF01683">
    <property type="entry name" value="EB"/>
    <property type="match status" value="2"/>
</dbReference>
<evidence type="ECO:0000313" key="3">
    <source>
        <dbReference type="EMBL" id="KAL0131178.1"/>
    </source>
</evidence>
<organism evidence="3 4">
    <name type="scientific">Cardiocondyla obscurior</name>
    <dbReference type="NCBI Taxonomy" id="286306"/>
    <lineage>
        <taxon>Eukaryota</taxon>
        <taxon>Metazoa</taxon>
        <taxon>Ecdysozoa</taxon>
        <taxon>Arthropoda</taxon>
        <taxon>Hexapoda</taxon>
        <taxon>Insecta</taxon>
        <taxon>Pterygota</taxon>
        <taxon>Neoptera</taxon>
        <taxon>Endopterygota</taxon>
        <taxon>Hymenoptera</taxon>
        <taxon>Apocrita</taxon>
        <taxon>Aculeata</taxon>
        <taxon>Formicoidea</taxon>
        <taxon>Formicidae</taxon>
        <taxon>Myrmicinae</taxon>
        <taxon>Cardiocondyla</taxon>
    </lineage>
</organism>
<reference evidence="3 4" key="1">
    <citation type="submission" date="2023-03" db="EMBL/GenBank/DDBJ databases">
        <title>High recombination rates correlate with genetic variation in Cardiocondyla obscurior ants.</title>
        <authorList>
            <person name="Errbii M."/>
        </authorList>
    </citation>
    <scope>NUCLEOTIDE SEQUENCE [LARGE SCALE GENOMIC DNA]</scope>
    <source>
        <strain evidence="3">Alpha-2009</strain>
        <tissue evidence="3">Whole body</tissue>
    </source>
</reference>
<feature type="chain" id="PRO_5043396854" description="EB domain-containing protein" evidence="1">
    <location>
        <begin position="24"/>
        <end position="332"/>
    </location>
</feature>
<accession>A0AAW2GVH7</accession>